<comment type="caution">
    <text evidence="5">The sequence shown here is derived from an EMBL/GenBank/DDBJ whole genome shotgun (WGS) entry which is preliminary data.</text>
</comment>
<proteinExistence type="inferred from homology"/>
<feature type="domain" description="Root UVB sensitive protein C-terminal" evidence="3">
    <location>
        <begin position="329"/>
        <end position="481"/>
    </location>
</feature>
<dbReference type="Pfam" id="PF24162">
    <property type="entry name" value="RUS6_N"/>
    <property type="match status" value="1"/>
</dbReference>
<name>A0AAN9RET3_CANGL</name>
<protein>
    <recommendedName>
        <fullName evidence="7">Protein root UVB sensitive 6</fullName>
    </recommendedName>
</protein>
<keyword evidence="6" id="KW-1185">Reference proteome</keyword>
<evidence type="ECO:0000259" key="3">
    <source>
        <dbReference type="Pfam" id="PF24160"/>
    </source>
</evidence>
<dbReference type="EMBL" id="JAYMYQ010000001">
    <property type="protein sequence ID" value="KAK7363918.1"/>
    <property type="molecule type" value="Genomic_DNA"/>
</dbReference>
<reference evidence="5 6" key="1">
    <citation type="submission" date="2024-01" db="EMBL/GenBank/DDBJ databases">
        <title>The genomes of 5 underutilized Papilionoideae crops provide insights into root nodulation and disease resistanc.</title>
        <authorList>
            <person name="Jiang F."/>
        </authorList>
    </citation>
    <scope>NUCLEOTIDE SEQUENCE [LARGE SCALE GENOMIC DNA]</scope>
    <source>
        <strain evidence="5">LVBAO_FW01</strain>
        <tissue evidence="5">Leaves</tissue>
    </source>
</reference>
<dbReference type="InterPro" id="IPR055412">
    <property type="entry name" value="UVB_sens_C"/>
</dbReference>
<feature type="domain" description="Protein root UVB sensitive 6 N-terminal" evidence="4">
    <location>
        <begin position="21"/>
        <end position="92"/>
    </location>
</feature>
<evidence type="ECO:0008006" key="7">
    <source>
        <dbReference type="Google" id="ProtNLM"/>
    </source>
</evidence>
<accession>A0AAN9RET3</accession>
<dbReference type="InterPro" id="IPR054549">
    <property type="entry name" value="UVB_sens_RUS_dom"/>
</dbReference>
<dbReference type="PANTHER" id="PTHR12770:SF20">
    <property type="entry name" value="PROTEIN ROOT UVB SENSITIVE 6"/>
    <property type="match status" value="1"/>
</dbReference>
<dbReference type="InterPro" id="IPR057404">
    <property type="entry name" value="RUS6_N"/>
</dbReference>
<dbReference type="PANTHER" id="PTHR12770">
    <property type="entry name" value="RUS1 FAMILY PROTEIN C16ORF58"/>
    <property type="match status" value="1"/>
</dbReference>
<gene>
    <name evidence="5" type="ORF">VNO77_06080</name>
</gene>
<evidence type="ECO:0000259" key="2">
    <source>
        <dbReference type="Pfam" id="PF04884"/>
    </source>
</evidence>
<dbReference type="Proteomes" id="UP001367508">
    <property type="component" value="Unassembled WGS sequence"/>
</dbReference>
<sequence>MNMNMKQSANSTSSIAGAAVSSSQDILVRETLRISANLASTPLLETAPLESNLRMICCEEIDGRRWKYVAETDGRGRFKKNSFRPLCLHTPQAPLDGVISFVRSYVVPEGFPDSVTPSYVPYMTWRALKHFFGGAMGVFTTQTLLSSVGVSKNRATPGAVAINWILKDGAGRVGKMLFARQGKKFDYDLKQLRFAGDLLLELGAGVELATAAVPHLFLPLACAANVVKNVAAVTSTSTRTPIYKAFAKGENIGDVTAKGECVGNIADLLGTGLSILMAKRNPSLVTTFSLLSCGYILSSYQEVKSVVLHTLNSARFSVAVESFLKTGRVPTLQEGNKNEDIFSFPWKDRPVVLGSRIKEAFQDPTAYVAIEPLFDKERYIVTYNPSKHKVYAVLKDQAKSDDILKAAFHAHVLLSFAKSLNESKASSLKQGEDLNSNVMHTVADLEACISDSCKIVANSYGLFKNKAKEKGWTMSESLLNPGRARLHQLDNR</sequence>
<feature type="domain" description="Protein root UVB sensitive/RUS" evidence="2">
    <location>
        <begin position="98"/>
        <end position="326"/>
    </location>
</feature>
<evidence type="ECO:0000313" key="6">
    <source>
        <dbReference type="Proteomes" id="UP001367508"/>
    </source>
</evidence>
<dbReference type="AlphaFoldDB" id="A0AAN9RET3"/>
<evidence type="ECO:0000313" key="5">
    <source>
        <dbReference type="EMBL" id="KAK7363918.1"/>
    </source>
</evidence>
<organism evidence="5 6">
    <name type="scientific">Canavalia gladiata</name>
    <name type="common">Sword bean</name>
    <name type="synonym">Dolichos gladiatus</name>
    <dbReference type="NCBI Taxonomy" id="3824"/>
    <lineage>
        <taxon>Eukaryota</taxon>
        <taxon>Viridiplantae</taxon>
        <taxon>Streptophyta</taxon>
        <taxon>Embryophyta</taxon>
        <taxon>Tracheophyta</taxon>
        <taxon>Spermatophyta</taxon>
        <taxon>Magnoliopsida</taxon>
        <taxon>eudicotyledons</taxon>
        <taxon>Gunneridae</taxon>
        <taxon>Pentapetalae</taxon>
        <taxon>rosids</taxon>
        <taxon>fabids</taxon>
        <taxon>Fabales</taxon>
        <taxon>Fabaceae</taxon>
        <taxon>Papilionoideae</taxon>
        <taxon>50 kb inversion clade</taxon>
        <taxon>NPAAA clade</taxon>
        <taxon>indigoferoid/millettioid clade</taxon>
        <taxon>Phaseoleae</taxon>
        <taxon>Canavalia</taxon>
    </lineage>
</organism>
<evidence type="ECO:0000259" key="4">
    <source>
        <dbReference type="Pfam" id="PF24162"/>
    </source>
</evidence>
<dbReference type="InterPro" id="IPR006968">
    <property type="entry name" value="RUS_fam"/>
</dbReference>
<dbReference type="Pfam" id="PF04884">
    <property type="entry name" value="UVB_sens_prot"/>
    <property type="match status" value="1"/>
</dbReference>
<dbReference type="Pfam" id="PF24160">
    <property type="entry name" value="UVB_sens_C"/>
    <property type="match status" value="1"/>
</dbReference>
<comment type="similarity">
    <text evidence="1">Belongs to the RUS1 family.</text>
</comment>
<evidence type="ECO:0000256" key="1">
    <source>
        <dbReference type="ARBA" id="ARBA00007558"/>
    </source>
</evidence>